<protein>
    <submittedName>
        <fullName evidence="4">SDR family oxidoreductase</fullName>
    </submittedName>
</protein>
<dbReference type="PRINTS" id="PR00080">
    <property type="entry name" value="SDRFAMILY"/>
</dbReference>
<dbReference type="SUPFAM" id="SSF51735">
    <property type="entry name" value="NAD(P)-binding Rossmann-fold domains"/>
    <property type="match status" value="1"/>
</dbReference>
<dbReference type="InterPro" id="IPR051122">
    <property type="entry name" value="SDR_DHRS6-like"/>
</dbReference>
<comment type="similarity">
    <text evidence="1 3">Belongs to the short-chain dehydrogenases/reductases (SDR) family.</text>
</comment>
<comment type="caution">
    <text evidence="4">The sequence shown here is derived from an EMBL/GenBank/DDBJ whole genome shotgun (WGS) entry which is preliminary data.</text>
</comment>
<organism evidence="4 5">
    <name type="scientific">Luteimonas fraxinea</name>
    <dbReference type="NCBI Taxonomy" id="2901869"/>
    <lineage>
        <taxon>Bacteria</taxon>
        <taxon>Pseudomonadati</taxon>
        <taxon>Pseudomonadota</taxon>
        <taxon>Gammaproteobacteria</taxon>
        <taxon>Lysobacterales</taxon>
        <taxon>Lysobacteraceae</taxon>
        <taxon>Luteimonas</taxon>
    </lineage>
</organism>
<reference evidence="4" key="2">
    <citation type="journal article" date="2022" name="Syst. Appl. Microbiol.">
        <title>Physiological and genomic characterisation of Luteimonas fraxinea sp. nov., a bacterial species associated with trees tolerant to ash dieback.</title>
        <authorList>
            <person name="Ulrich K."/>
            <person name="Becker R."/>
            <person name="Behrendt U."/>
            <person name="Kube M."/>
            <person name="Schneck V."/>
            <person name="Ulrich A."/>
        </authorList>
    </citation>
    <scope>NUCLEOTIDE SEQUENCE</scope>
    <source>
        <strain evidence="4">A1P009</strain>
    </source>
</reference>
<dbReference type="InterPro" id="IPR036291">
    <property type="entry name" value="NAD(P)-bd_dom_sf"/>
</dbReference>
<dbReference type="EMBL" id="JAJQKU010000001">
    <property type="protein sequence ID" value="MCD9095390.1"/>
    <property type="molecule type" value="Genomic_DNA"/>
</dbReference>
<proteinExistence type="inferred from homology"/>
<evidence type="ECO:0000256" key="3">
    <source>
        <dbReference type="RuleBase" id="RU000363"/>
    </source>
</evidence>
<evidence type="ECO:0000256" key="2">
    <source>
        <dbReference type="ARBA" id="ARBA00023002"/>
    </source>
</evidence>
<evidence type="ECO:0000256" key="1">
    <source>
        <dbReference type="ARBA" id="ARBA00006484"/>
    </source>
</evidence>
<dbReference type="PROSITE" id="PS00061">
    <property type="entry name" value="ADH_SHORT"/>
    <property type="match status" value="1"/>
</dbReference>
<reference evidence="4" key="1">
    <citation type="submission" date="2021-12" db="EMBL/GenBank/DDBJ databases">
        <authorList>
            <person name="Ulrich A."/>
        </authorList>
    </citation>
    <scope>NUCLEOTIDE SEQUENCE</scope>
    <source>
        <strain evidence="4">A1P009</strain>
    </source>
</reference>
<evidence type="ECO:0000313" key="4">
    <source>
        <dbReference type="EMBL" id="MCD9095390.1"/>
    </source>
</evidence>
<accession>A0ABS8U901</accession>
<dbReference type="InterPro" id="IPR020904">
    <property type="entry name" value="Sc_DH/Rdtase_CS"/>
</dbReference>
<dbReference type="Proteomes" id="UP001430360">
    <property type="component" value="Unassembled WGS sequence"/>
</dbReference>
<dbReference type="PANTHER" id="PTHR43477">
    <property type="entry name" value="DIHYDROANTICAPSIN 7-DEHYDROGENASE"/>
    <property type="match status" value="1"/>
</dbReference>
<dbReference type="PRINTS" id="PR00081">
    <property type="entry name" value="GDHRDH"/>
</dbReference>
<dbReference type="CDD" id="cd05233">
    <property type="entry name" value="SDR_c"/>
    <property type="match status" value="1"/>
</dbReference>
<keyword evidence="5" id="KW-1185">Reference proteome</keyword>
<dbReference type="RefSeq" id="WP_232133939.1">
    <property type="nucleotide sequence ID" value="NZ_CP089507.1"/>
</dbReference>
<dbReference type="Pfam" id="PF00106">
    <property type="entry name" value="adh_short"/>
    <property type="match status" value="1"/>
</dbReference>
<name>A0ABS8U901_9GAMM</name>
<keyword evidence="2" id="KW-0560">Oxidoreductase</keyword>
<dbReference type="PANTHER" id="PTHR43477:SF1">
    <property type="entry name" value="DIHYDROANTICAPSIN 7-DEHYDROGENASE"/>
    <property type="match status" value="1"/>
</dbReference>
<evidence type="ECO:0000313" key="5">
    <source>
        <dbReference type="Proteomes" id="UP001430360"/>
    </source>
</evidence>
<sequence>MPQTSLPSHDRAAPWQEVVTPGRFTGLKVVVTGAGSGIGLATALRIVREGGRVVASDLDAGRLDALRAAQPEVIVPVAGDITDDAHLAAIIAACDGSLDGLVNNAGIIDGFTALGDTSDTLWARVMDVNLNAPFKLTREALPMLQRSGAASVVNVASEAGLRGSTCGTAYTTSKHALIGMSKSAAFFYPGVRVNVVAPGAVATNIVGTVASEWAYARAQAVNTAIGPPQAQSDQVAASITFLLSRDATNLTGAVLPSDGGWSVR</sequence>
<dbReference type="InterPro" id="IPR002347">
    <property type="entry name" value="SDR_fam"/>
</dbReference>
<dbReference type="Gene3D" id="3.40.50.720">
    <property type="entry name" value="NAD(P)-binding Rossmann-like Domain"/>
    <property type="match status" value="1"/>
</dbReference>
<gene>
    <name evidence="4" type="ORF">LTT95_00345</name>
</gene>